<proteinExistence type="predicted"/>
<organism evidence="1 2">
    <name type="scientific">Linnemannia gamsii</name>
    <dbReference type="NCBI Taxonomy" id="64522"/>
    <lineage>
        <taxon>Eukaryota</taxon>
        <taxon>Fungi</taxon>
        <taxon>Fungi incertae sedis</taxon>
        <taxon>Mucoromycota</taxon>
        <taxon>Mortierellomycotina</taxon>
        <taxon>Mortierellomycetes</taxon>
        <taxon>Mortierellales</taxon>
        <taxon>Mortierellaceae</taxon>
        <taxon>Linnemannia</taxon>
    </lineage>
</organism>
<evidence type="ECO:0000313" key="2">
    <source>
        <dbReference type="Proteomes" id="UP000823405"/>
    </source>
</evidence>
<accession>A0A9P6QY58</accession>
<sequence length="218" mass="23613">MKELIVELTKDLKGIRRIVARDGRRQAREALKQTNKTFNLATDILGNSTRSHLAGAFGPAPVSAPAPDESTLGSLTALPLRSPLHQGAQYIQGSTAGLTVPSAVQLTVDDLEVEGECTVQHTPAAEPSVQPGPLETVSPVIEENAEIAELRANLDRSSHAKCEWKVNNDCVACRFQEYQLECINALNQKMLKRGDVADVMYSTVTKSNMPTHVLMDGP</sequence>
<reference evidence="1" key="1">
    <citation type="journal article" date="2020" name="Fungal Divers.">
        <title>Resolving the Mortierellaceae phylogeny through synthesis of multi-gene phylogenetics and phylogenomics.</title>
        <authorList>
            <person name="Vandepol N."/>
            <person name="Liber J."/>
            <person name="Desiro A."/>
            <person name="Na H."/>
            <person name="Kennedy M."/>
            <person name="Barry K."/>
            <person name="Grigoriev I.V."/>
            <person name="Miller A.N."/>
            <person name="O'Donnell K."/>
            <person name="Stajich J.E."/>
            <person name="Bonito G."/>
        </authorList>
    </citation>
    <scope>NUCLEOTIDE SEQUENCE</scope>
    <source>
        <strain evidence="1">NVP60</strain>
    </source>
</reference>
<dbReference type="EMBL" id="JAAAIN010001331">
    <property type="protein sequence ID" value="KAG0304178.1"/>
    <property type="molecule type" value="Genomic_DNA"/>
</dbReference>
<comment type="caution">
    <text evidence="1">The sequence shown here is derived from an EMBL/GenBank/DDBJ whole genome shotgun (WGS) entry which is preliminary data.</text>
</comment>
<protein>
    <submittedName>
        <fullName evidence="1">Uncharacterized protein</fullName>
    </submittedName>
</protein>
<gene>
    <name evidence="1" type="ORF">BGZ97_001602</name>
</gene>
<evidence type="ECO:0000313" key="1">
    <source>
        <dbReference type="EMBL" id="KAG0304178.1"/>
    </source>
</evidence>
<name>A0A9P6QY58_9FUNG</name>
<keyword evidence="2" id="KW-1185">Reference proteome</keyword>
<dbReference type="OrthoDB" id="2277177at2759"/>
<dbReference type="AlphaFoldDB" id="A0A9P6QY58"/>
<dbReference type="Proteomes" id="UP000823405">
    <property type="component" value="Unassembled WGS sequence"/>
</dbReference>